<dbReference type="SUPFAM" id="SSF109604">
    <property type="entry name" value="HD-domain/PDEase-like"/>
    <property type="match status" value="1"/>
</dbReference>
<evidence type="ECO:0000313" key="3">
    <source>
        <dbReference type="Proteomes" id="UP000233293"/>
    </source>
</evidence>
<keyword evidence="2" id="KW-0378">Hydrolase</keyword>
<sequence>MPGELGGVRIPDSELAKAVTTLVREVSPAPLFNHVARSFLFGSRLGAVKGLTFDSELLFVAAMMHDLGLTERYMAEARFEIDGADAAVRILRERAYPEAKIDVVWEAIALHASMEIAARRCPEVALVHIGTFMDAGFNADKLPAAVFQEVFEALPRMNSSAHMIEAIGAVLRRKPHTAYLAFEKDIAERTVAGFNPPNFCDLKAPPPFNG</sequence>
<dbReference type="CDD" id="cd00077">
    <property type="entry name" value="HDc"/>
    <property type="match status" value="1"/>
</dbReference>
<dbReference type="GO" id="GO:0016787">
    <property type="term" value="F:hydrolase activity"/>
    <property type="evidence" value="ECO:0007669"/>
    <property type="project" value="UniProtKB-KW"/>
</dbReference>
<comment type="caution">
    <text evidence="2">The sequence shown here is derived from an EMBL/GenBank/DDBJ whole genome shotgun (WGS) entry which is preliminary data.</text>
</comment>
<evidence type="ECO:0000259" key="1">
    <source>
        <dbReference type="Pfam" id="PF01966"/>
    </source>
</evidence>
<dbReference type="RefSeq" id="WP_101252258.1">
    <property type="nucleotide sequence ID" value="NZ_PIUM01000025.1"/>
</dbReference>
<accession>A0A2N3PRG8</accession>
<organism evidence="2 3">
    <name type="scientific">Telmatospirillum siberiense</name>
    <dbReference type="NCBI Taxonomy" id="382514"/>
    <lineage>
        <taxon>Bacteria</taxon>
        <taxon>Pseudomonadati</taxon>
        <taxon>Pseudomonadota</taxon>
        <taxon>Alphaproteobacteria</taxon>
        <taxon>Rhodospirillales</taxon>
        <taxon>Rhodospirillaceae</taxon>
        <taxon>Telmatospirillum</taxon>
    </lineage>
</organism>
<keyword evidence="3" id="KW-1185">Reference proteome</keyword>
<feature type="domain" description="HD" evidence="1">
    <location>
        <begin position="32"/>
        <end position="127"/>
    </location>
</feature>
<dbReference type="OrthoDB" id="8478129at2"/>
<name>A0A2N3PRG8_9PROT</name>
<dbReference type="Gene3D" id="1.10.3210.10">
    <property type="entry name" value="Hypothetical protein af1432"/>
    <property type="match status" value="1"/>
</dbReference>
<gene>
    <name evidence="2" type="ORF">CWS72_19240</name>
</gene>
<dbReference type="EMBL" id="PIUM01000025">
    <property type="protein sequence ID" value="PKU22984.1"/>
    <property type="molecule type" value="Genomic_DNA"/>
</dbReference>
<evidence type="ECO:0000313" key="2">
    <source>
        <dbReference type="EMBL" id="PKU22984.1"/>
    </source>
</evidence>
<dbReference type="InterPro" id="IPR006674">
    <property type="entry name" value="HD_domain"/>
</dbReference>
<reference evidence="3" key="1">
    <citation type="submission" date="2017-12" db="EMBL/GenBank/DDBJ databases">
        <title>Draft genome sequence of Telmatospirillum siberiense 26-4b1T, an acidotolerant peatland alphaproteobacterium potentially involved in sulfur cycling.</title>
        <authorList>
            <person name="Hausmann B."/>
            <person name="Pjevac P."/>
            <person name="Schreck K."/>
            <person name="Herbold C.W."/>
            <person name="Daims H."/>
            <person name="Wagner M."/>
            <person name="Pester M."/>
            <person name="Loy A."/>
        </authorList>
    </citation>
    <scope>NUCLEOTIDE SEQUENCE [LARGE SCALE GENOMIC DNA]</scope>
    <source>
        <strain evidence="3">26-4b1</strain>
    </source>
</reference>
<dbReference type="Pfam" id="PF01966">
    <property type="entry name" value="HD"/>
    <property type="match status" value="1"/>
</dbReference>
<dbReference type="PANTHER" id="PTHR35569:SF1">
    <property type="entry name" value="CYANAMIDE HYDRATASE DDI2-RELATED"/>
    <property type="match status" value="1"/>
</dbReference>
<proteinExistence type="predicted"/>
<dbReference type="InterPro" id="IPR003607">
    <property type="entry name" value="HD/PDEase_dom"/>
</dbReference>
<protein>
    <submittedName>
        <fullName evidence="2">Phosphohydrolase</fullName>
    </submittedName>
</protein>
<dbReference type="PANTHER" id="PTHR35569">
    <property type="entry name" value="CYANAMIDE HYDRATASE DDI2-RELATED"/>
    <property type="match status" value="1"/>
</dbReference>
<dbReference type="Proteomes" id="UP000233293">
    <property type="component" value="Unassembled WGS sequence"/>
</dbReference>
<dbReference type="AlphaFoldDB" id="A0A2N3PRG8"/>